<evidence type="ECO:0000313" key="4">
    <source>
        <dbReference type="EMBL" id="SDR80602.1"/>
    </source>
</evidence>
<keyword evidence="5" id="KW-1185">Reference proteome</keyword>
<reference evidence="5" key="1">
    <citation type="submission" date="2016-10" db="EMBL/GenBank/DDBJ databases">
        <authorList>
            <person name="Varghese N."/>
            <person name="Submissions S."/>
        </authorList>
    </citation>
    <scope>NUCLEOTIDE SEQUENCE [LARGE SCALE GENOMIC DNA]</scope>
    <source>
        <strain evidence="5">DSM 22127</strain>
    </source>
</reference>
<feature type="compositionally biased region" description="Low complexity" evidence="1">
    <location>
        <begin position="62"/>
        <end position="72"/>
    </location>
</feature>
<dbReference type="PANTHER" id="PTHR40763">
    <property type="entry name" value="MEMBRANE PROTEIN-RELATED"/>
    <property type="match status" value="1"/>
</dbReference>
<dbReference type="Proteomes" id="UP000198859">
    <property type="component" value="Chromosome I"/>
</dbReference>
<keyword evidence="2" id="KW-0812">Transmembrane</keyword>
<protein>
    <recommendedName>
        <fullName evidence="3">DUF1707 domain-containing protein</fullName>
    </recommendedName>
</protein>
<name>A0A1H1M285_9ACTN</name>
<keyword evidence="2" id="KW-0472">Membrane</keyword>
<feature type="domain" description="DUF1707" evidence="3">
    <location>
        <begin position="4"/>
        <end position="56"/>
    </location>
</feature>
<dbReference type="STRING" id="642780.SAMN04488570_0439"/>
<dbReference type="InterPro" id="IPR012551">
    <property type="entry name" value="DUF1707_SHOCT-like"/>
</dbReference>
<sequence>MAELRIGDADREAAVAALGEHFAQGRLTKEEHDERAEVAWSARTGSQLAPLFGDLPGPGPAVPRAAATAQQPTDPPRWARRPVVPPRAGWRAFPLVPVLIALGVLSALTHLPFVLLGLLVWFVASRHHVGPRPPWAGRGRAHPGAAQGGHWR</sequence>
<dbReference type="OrthoDB" id="3534574at2"/>
<gene>
    <name evidence="4" type="ORF">SAMN04488570_0439</name>
</gene>
<dbReference type="PANTHER" id="PTHR40763:SF5">
    <property type="entry name" value="MEMBRANE PROTEIN"/>
    <property type="match status" value="1"/>
</dbReference>
<keyword evidence="2" id="KW-1133">Transmembrane helix</keyword>
<feature type="region of interest" description="Disordered" evidence="1">
    <location>
        <begin position="132"/>
        <end position="152"/>
    </location>
</feature>
<evidence type="ECO:0000256" key="2">
    <source>
        <dbReference type="SAM" id="Phobius"/>
    </source>
</evidence>
<feature type="transmembrane region" description="Helical" evidence="2">
    <location>
        <begin position="95"/>
        <end position="124"/>
    </location>
</feature>
<dbReference type="EMBL" id="LT629757">
    <property type="protein sequence ID" value="SDR80602.1"/>
    <property type="molecule type" value="Genomic_DNA"/>
</dbReference>
<feature type="region of interest" description="Disordered" evidence="1">
    <location>
        <begin position="52"/>
        <end position="79"/>
    </location>
</feature>
<evidence type="ECO:0000313" key="5">
    <source>
        <dbReference type="Proteomes" id="UP000198859"/>
    </source>
</evidence>
<evidence type="ECO:0000259" key="3">
    <source>
        <dbReference type="Pfam" id="PF08044"/>
    </source>
</evidence>
<organism evidence="4 5">
    <name type="scientific">Nocardioides scoriae</name>
    <dbReference type="NCBI Taxonomy" id="642780"/>
    <lineage>
        <taxon>Bacteria</taxon>
        <taxon>Bacillati</taxon>
        <taxon>Actinomycetota</taxon>
        <taxon>Actinomycetes</taxon>
        <taxon>Propionibacteriales</taxon>
        <taxon>Nocardioidaceae</taxon>
        <taxon>Nocardioides</taxon>
    </lineage>
</organism>
<proteinExistence type="predicted"/>
<evidence type="ECO:0000256" key="1">
    <source>
        <dbReference type="SAM" id="MobiDB-lite"/>
    </source>
</evidence>
<accession>A0A1H1M285</accession>
<dbReference type="Pfam" id="PF08044">
    <property type="entry name" value="DUF1707"/>
    <property type="match status" value="1"/>
</dbReference>
<dbReference type="AlphaFoldDB" id="A0A1H1M285"/>
<dbReference type="RefSeq" id="WP_091725499.1">
    <property type="nucleotide sequence ID" value="NZ_LT629757.1"/>
</dbReference>